<dbReference type="RefSeq" id="WP_146659198.1">
    <property type="nucleotide sequence ID" value="NZ_CP019791.1"/>
</dbReference>
<reference evidence="4" key="1">
    <citation type="submission" date="2017-02" db="EMBL/GenBank/DDBJ databases">
        <title>Comparative genomics and description of representatives of a novel lineage of planctomycetes thriving in anoxic sediments.</title>
        <authorList>
            <person name="Spring S."/>
            <person name="Bunk B."/>
            <person name="Sproer C."/>
        </authorList>
    </citation>
    <scope>NUCLEOTIDE SEQUENCE [LARGE SCALE GENOMIC DNA]</scope>
    <source>
        <strain evidence="4">ST-NAGAB-D1</strain>
    </source>
</reference>
<accession>A0A1U9NGW3</accession>
<dbReference type="OrthoDB" id="285877at2"/>
<proteinExistence type="predicted"/>
<dbReference type="KEGG" id="alus:STSP2_00316"/>
<dbReference type="AlphaFoldDB" id="A0A1U9NGW3"/>
<sequence>MDSEHRHELRENELAKFLKNLPDYIREHWAAIVGWACIIAAILLWSPIREWRASKQYQQMSEVTDVIKRVEQEKGTAAMAEDGEAAIMSVGELEELGRSTDNAKLGALALCKSAEALRADVHYGDLSREEVLEETARAKKLYEDALKRAKDDPVMTGMAKFGIGLCAEEVGNYEEAEQVYNEIVSNEEFAATVYPRQAEMRLMFMQDYKTEFTFEEVVEEEAAEEDGAAVEGAEQGSVFEEAASEGEALEQVEVDPSVETEGVEAESK</sequence>
<evidence type="ECO:0000313" key="3">
    <source>
        <dbReference type="EMBL" id="AQT67173.1"/>
    </source>
</evidence>
<keyword evidence="2" id="KW-0472">Membrane</keyword>
<dbReference type="EMBL" id="CP019791">
    <property type="protein sequence ID" value="AQT67173.1"/>
    <property type="molecule type" value="Genomic_DNA"/>
</dbReference>
<name>A0A1U9NGW3_9BACT</name>
<evidence type="ECO:0000313" key="4">
    <source>
        <dbReference type="Proteomes" id="UP000189674"/>
    </source>
</evidence>
<dbReference type="Gene3D" id="1.25.40.10">
    <property type="entry name" value="Tetratricopeptide repeat domain"/>
    <property type="match status" value="1"/>
</dbReference>
<keyword evidence="4" id="KW-1185">Reference proteome</keyword>
<keyword evidence="2" id="KW-1133">Transmembrane helix</keyword>
<gene>
    <name evidence="3" type="ORF">STSP2_00316</name>
</gene>
<feature type="compositionally biased region" description="Acidic residues" evidence="1">
    <location>
        <begin position="242"/>
        <end position="268"/>
    </location>
</feature>
<evidence type="ECO:0000256" key="2">
    <source>
        <dbReference type="SAM" id="Phobius"/>
    </source>
</evidence>
<feature type="region of interest" description="Disordered" evidence="1">
    <location>
        <begin position="221"/>
        <end position="268"/>
    </location>
</feature>
<keyword evidence="2" id="KW-0812">Transmembrane</keyword>
<dbReference type="SUPFAM" id="SSF48452">
    <property type="entry name" value="TPR-like"/>
    <property type="match status" value="1"/>
</dbReference>
<dbReference type="Proteomes" id="UP000189674">
    <property type="component" value="Chromosome"/>
</dbReference>
<protein>
    <recommendedName>
        <fullName evidence="5">Tetratricopeptide repeat-like domain-containing protein</fullName>
    </recommendedName>
</protein>
<evidence type="ECO:0008006" key="5">
    <source>
        <dbReference type="Google" id="ProtNLM"/>
    </source>
</evidence>
<organism evidence="3 4">
    <name type="scientific">Anaerohalosphaera lusitana</name>
    <dbReference type="NCBI Taxonomy" id="1936003"/>
    <lineage>
        <taxon>Bacteria</taxon>
        <taxon>Pseudomonadati</taxon>
        <taxon>Planctomycetota</taxon>
        <taxon>Phycisphaerae</taxon>
        <taxon>Sedimentisphaerales</taxon>
        <taxon>Anaerohalosphaeraceae</taxon>
        <taxon>Anaerohalosphaera</taxon>
    </lineage>
</organism>
<feature type="transmembrane region" description="Helical" evidence="2">
    <location>
        <begin position="28"/>
        <end position="48"/>
    </location>
</feature>
<dbReference type="InterPro" id="IPR011990">
    <property type="entry name" value="TPR-like_helical_dom_sf"/>
</dbReference>
<evidence type="ECO:0000256" key="1">
    <source>
        <dbReference type="SAM" id="MobiDB-lite"/>
    </source>
</evidence>